<dbReference type="PROSITE" id="PS50202">
    <property type="entry name" value="MSP"/>
    <property type="match status" value="1"/>
</dbReference>
<dbReference type="Pfam" id="PF00635">
    <property type="entry name" value="Motile_Sperm"/>
    <property type="match status" value="1"/>
</dbReference>
<proteinExistence type="inferred from homology"/>
<feature type="coiled-coil region" evidence="2">
    <location>
        <begin position="530"/>
        <end position="557"/>
    </location>
</feature>
<dbReference type="PANTHER" id="PTHR10809">
    <property type="entry name" value="VESICLE-ASSOCIATED MEMBRANE PROTEIN-ASSOCIATED PROTEIN"/>
    <property type="match status" value="1"/>
</dbReference>
<evidence type="ECO:0000313" key="6">
    <source>
        <dbReference type="EnsemblPlants" id="OMERI05G12620.1"/>
    </source>
</evidence>
<feature type="transmembrane region" description="Helical" evidence="4">
    <location>
        <begin position="585"/>
        <end position="606"/>
    </location>
</feature>
<evidence type="ECO:0000256" key="3">
    <source>
        <dbReference type="SAM" id="MobiDB-lite"/>
    </source>
</evidence>
<evidence type="ECO:0000256" key="1">
    <source>
        <dbReference type="ARBA" id="ARBA00008932"/>
    </source>
</evidence>
<feature type="region of interest" description="Disordered" evidence="3">
    <location>
        <begin position="1"/>
        <end position="131"/>
    </location>
</feature>
<dbReference type="HOGENOM" id="CLU_036554_0_1_1"/>
<dbReference type="InterPro" id="IPR000535">
    <property type="entry name" value="MSP_dom"/>
</dbReference>
<dbReference type="FunFam" id="2.60.40.10:FF:000813">
    <property type="entry name" value="Vesicle-associated protein 1-1"/>
    <property type="match status" value="1"/>
</dbReference>
<reference evidence="6" key="2">
    <citation type="submission" date="2018-05" db="EMBL/GenBank/DDBJ databases">
        <title>OmerRS3 (Oryza meridionalis Reference Sequence Version 3).</title>
        <authorList>
            <person name="Zhang J."/>
            <person name="Kudrna D."/>
            <person name="Lee S."/>
            <person name="Talag J."/>
            <person name="Welchert J."/>
            <person name="Wing R.A."/>
        </authorList>
    </citation>
    <scope>NUCLEOTIDE SEQUENCE [LARGE SCALE GENOMIC DNA]</scope>
    <source>
        <strain evidence="6">cv. OR44</strain>
    </source>
</reference>
<evidence type="ECO:0000259" key="5">
    <source>
        <dbReference type="PROSITE" id="PS50202"/>
    </source>
</evidence>
<keyword evidence="7" id="KW-1185">Reference proteome</keyword>
<dbReference type="PANTHER" id="PTHR10809:SF158">
    <property type="entry name" value="OS05G0373000 PROTEIN"/>
    <property type="match status" value="1"/>
</dbReference>
<dbReference type="STRING" id="40149.A0A0E0DQS4"/>
<keyword evidence="2" id="KW-0175">Coiled coil</keyword>
<evidence type="ECO:0000256" key="2">
    <source>
        <dbReference type="SAM" id="Coils"/>
    </source>
</evidence>
<feature type="compositionally biased region" description="Low complexity" evidence="3">
    <location>
        <begin position="62"/>
        <end position="94"/>
    </location>
</feature>
<keyword evidence="4" id="KW-1133">Transmembrane helix</keyword>
<dbReference type="Proteomes" id="UP000008021">
    <property type="component" value="Chromosome 5"/>
</dbReference>
<dbReference type="SUPFAM" id="SSF49354">
    <property type="entry name" value="PapD-like"/>
    <property type="match status" value="1"/>
</dbReference>
<evidence type="ECO:0000313" key="7">
    <source>
        <dbReference type="Proteomes" id="UP000008021"/>
    </source>
</evidence>
<dbReference type="InterPro" id="IPR008962">
    <property type="entry name" value="PapD-like_sf"/>
</dbReference>
<name>A0A0E0DQS4_9ORYZ</name>
<reference evidence="6" key="1">
    <citation type="submission" date="2015-04" db="UniProtKB">
        <authorList>
            <consortium name="EnsemblPlants"/>
        </authorList>
    </citation>
    <scope>IDENTIFICATION</scope>
</reference>
<dbReference type="InterPro" id="IPR013783">
    <property type="entry name" value="Ig-like_fold"/>
</dbReference>
<organism evidence="6">
    <name type="scientific">Oryza meridionalis</name>
    <dbReference type="NCBI Taxonomy" id="40149"/>
    <lineage>
        <taxon>Eukaryota</taxon>
        <taxon>Viridiplantae</taxon>
        <taxon>Streptophyta</taxon>
        <taxon>Embryophyta</taxon>
        <taxon>Tracheophyta</taxon>
        <taxon>Spermatophyta</taxon>
        <taxon>Magnoliopsida</taxon>
        <taxon>Liliopsida</taxon>
        <taxon>Poales</taxon>
        <taxon>Poaceae</taxon>
        <taxon>BOP clade</taxon>
        <taxon>Oryzoideae</taxon>
        <taxon>Oryzeae</taxon>
        <taxon>Oryzinae</taxon>
        <taxon>Oryza</taxon>
    </lineage>
</organism>
<comment type="similarity">
    <text evidence="1">Belongs to the VAMP-associated protein (VAP) (TC 9.B.17) family.</text>
</comment>
<dbReference type="Gramene" id="OMERI05G12620.1">
    <property type="protein sequence ID" value="OMERI05G12620.1"/>
    <property type="gene ID" value="OMERI05G12620"/>
</dbReference>
<dbReference type="InterPro" id="IPR016763">
    <property type="entry name" value="VAP"/>
</dbReference>
<dbReference type="GO" id="GO:0005886">
    <property type="term" value="C:plasma membrane"/>
    <property type="evidence" value="ECO:0007669"/>
    <property type="project" value="TreeGrafter"/>
</dbReference>
<dbReference type="AlphaFoldDB" id="A0A0E0DQS4"/>
<feature type="domain" description="MSP" evidence="5">
    <location>
        <begin position="143"/>
        <end position="259"/>
    </location>
</feature>
<evidence type="ECO:0000256" key="4">
    <source>
        <dbReference type="SAM" id="Phobius"/>
    </source>
</evidence>
<protein>
    <recommendedName>
        <fullName evidence="5">MSP domain-containing protein</fullName>
    </recommendedName>
</protein>
<keyword evidence="4" id="KW-0472">Membrane</keyword>
<dbReference type="GO" id="GO:0090158">
    <property type="term" value="P:endoplasmic reticulum membrane organization"/>
    <property type="evidence" value="ECO:0007669"/>
    <property type="project" value="TreeGrafter"/>
</dbReference>
<sequence>MWTRLHCVTHPGSPLPLGDGPHTPRPPRVASTETVPHRNENPPPPTPQLEARNRRRVGGGVPIPSVVSPRTSATPSPSSPSVSTASPAASSPPTTRRRPPRHTHRDPDASADSDQQPLATSPPPVSDATRPAAAAMGSVDFGLVEIHPGEIRFEFEVKKKSSCSVCLVNKSEEYVAFKVKTTSPKRYCVRPNVGVILPRATFIMQAQMIAPPDLQIRDKFLVQTTVVPFGTADEDIAPAFFFKEVGRYIEENKLRVVLVSATQLEEKQLIAGVPSAKTGVEVRVAKETLNIESEASNVMNEVHHSLKTNFPPLRENPATWNEMPFPVKQTTILASSKEVPAISAESAHHWEETPAESLLSSNAVHHSLKTSFPPLRENPATLNEMPFPVEQTTILPPSEEVPAISAESGHHWKETPAESLFATNALPHSLKTSCLLRENPAILNEIPFPVRQTTILPPSKEVPVISAESAHHWKETLNVSLESHFSSTETNVVSSECPEALENTSPSKEFAILRDTLVNAENLHYVTDDVQNLMTKLSNLEAKLEEAESVIVKLREDTRTTIRERDKLKHEMVVLTRKGASRSQAGFPLLFVVYMAILGASLGYLLHL</sequence>
<dbReference type="Gene3D" id="2.60.40.10">
    <property type="entry name" value="Immunoglobulins"/>
    <property type="match status" value="1"/>
</dbReference>
<dbReference type="EnsemblPlants" id="OMERI05G12620.1">
    <property type="protein sequence ID" value="OMERI05G12620.1"/>
    <property type="gene ID" value="OMERI05G12620"/>
</dbReference>
<keyword evidence="4" id="KW-0812">Transmembrane</keyword>
<accession>A0A0E0DQS4</accession>
<dbReference type="GO" id="GO:0061817">
    <property type="term" value="P:endoplasmic reticulum-plasma membrane tethering"/>
    <property type="evidence" value="ECO:0007669"/>
    <property type="project" value="TreeGrafter"/>
</dbReference>
<dbReference type="GO" id="GO:0005789">
    <property type="term" value="C:endoplasmic reticulum membrane"/>
    <property type="evidence" value="ECO:0007669"/>
    <property type="project" value="InterPro"/>
</dbReference>
<feature type="compositionally biased region" description="Basic residues" evidence="3">
    <location>
        <begin position="95"/>
        <end position="104"/>
    </location>
</feature>